<dbReference type="Pfam" id="PF13302">
    <property type="entry name" value="Acetyltransf_3"/>
    <property type="match status" value="1"/>
</dbReference>
<dbReference type="GO" id="GO:0016747">
    <property type="term" value="F:acyltransferase activity, transferring groups other than amino-acyl groups"/>
    <property type="evidence" value="ECO:0007669"/>
    <property type="project" value="InterPro"/>
</dbReference>
<evidence type="ECO:0000313" key="2">
    <source>
        <dbReference type="EMBL" id="PPV15534.1"/>
    </source>
</evidence>
<dbReference type="SUPFAM" id="SSF55729">
    <property type="entry name" value="Acyl-CoA N-acyltransferases (Nat)"/>
    <property type="match status" value="1"/>
</dbReference>
<comment type="caution">
    <text evidence="2">The sequence shown here is derived from an EMBL/GenBank/DDBJ whole genome shotgun (WGS) entry which is preliminary data.</text>
</comment>
<dbReference type="Proteomes" id="UP000238081">
    <property type="component" value="Unassembled WGS sequence"/>
</dbReference>
<evidence type="ECO:0000259" key="1">
    <source>
        <dbReference type="PROSITE" id="PS51186"/>
    </source>
</evidence>
<dbReference type="PROSITE" id="PS51186">
    <property type="entry name" value="GNAT"/>
    <property type="match status" value="1"/>
</dbReference>
<dbReference type="AlphaFoldDB" id="A0A2S7FBR4"/>
<feature type="domain" description="N-acetyltransferase" evidence="1">
    <location>
        <begin position="16"/>
        <end position="171"/>
    </location>
</feature>
<dbReference type="CDD" id="cd04301">
    <property type="entry name" value="NAT_SF"/>
    <property type="match status" value="1"/>
</dbReference>
<gene>
    <name evidence="2" type="ORF">AWN73_11455</name>
</gene>
<dbReference type="InterPro" id="IPR000182">
    <property type="entry name" value="GNAT_dom"/>
</dbReference>
<proteinExistence type="predicted"/>
<dbReference type="EMBL" id="LRDH01000098">
    <property type="protein sequence ID" value="PPV15534.1"/>
    <property type="molecule type" value="Genomic_DNA"/>
</dbReference>
<evidence type="ECO:0000313" key="3">
    <source>
        <dbReference type="Proteomes" id="UP000238081"/>
    </source>
</evidence>
<name>A0A2S7FBR4_CLOBU</name>
<dbReference type="InterPro" id="IPR016181">
    <property type="entry name" value="Acyl_CoA_acyltransferase"/>
</dbReference>
<dbReference type="RefSeq" id="WP_043664110.1">
    <property type="nucleotide sequence ID" value="NZ_JSEG01000010.1"/>
</dbReference>
<reference evidence="2 3" key="1">
    <citation type="submission" date="2016-01" db="EMBL/GenBank/DDBJ databases">
        <title>Characterization of the Clostridium difficile lineages that are prevalent in Hong Kong and China.</title>
        <authorList>
            <person name="Kwok J.S.-L."/>
            <person name="Lam W.-Y."/>
            <person name="Ip M."/>
            <person name="Chan T.-F."/>
            <person name="Hawkey P.M."/>
            <person name="Tsui S.K.-W."/>
        </authorList>
    </citation>
    <scope>NUCLEOTIDE SEQUENCE [LARGE SCALE GENOMIC DNA]</scope>
    <source>
        <strain evidence="2 3">300064</strain>
    </source>
</reference>
<accession>A0A2S7FBR4</accession>
<dbReference type="Gene3D" id="3.40.630.30">
    <property type="match status" value="1"/>
</dbReference>
<dbReference type="PANTHER" id="PTHR39173:SF1">
    <property type="entry name" value="ACETYLTRANSFERASE"/>
    <property type="match status" value="1"/>
</dbReference>
<dbReference type="PANTHER" id="PTHR39173">
    <property type="entry name" value="ACETYLTRANSFERASE"/>
    <property type="match status" value="1"/>
</dbReference>
<protein>
    <submittedName>
        <fullName evidence="2">Acetyltransferase</fullName>
    </submittedName>
</protein>
<keyword evidence="2" id="KW-0808">Transferase</keyword>
<sequence>MLKLVLPDITHKDKVISYKEEFRKNCESMDGTAGLESAQSYEQWMKHIAENSNKETVKEGFVPATTFLAIRLEDNELVGMIDIRHELNEFLFDFGGNIGYSIRKGERRKGYATEMLKLALKECKKIGLDKVLLTCSKSNLGSAKTMVNNGAVLEREVKKWQDIIQRYWIVL</sequence>
<organism evidence="2 3">
    <name type="scientific">Clostridium butyricum</name>
    <dbReference type="NCBI Taxonomy" id="1492"/>
    <lineage>
        <taxon>Bacteria</taxon>
        <taxon>Bacillati</taxon>
        <taxon>Bacillota</taxon>
        <taxon>Clostridia</taxon>
        <taxon>Eubacteriales</taxon>
        <taxon>Clostridiaceae</taxon>
        <taxon>Clostridium</taxon>
    </lineage>
</organism>